<evidence type="ECO:0000256" key="1">
    <source>
        <dbReference type="SAM" id="SignalP"/>
    </source>
</evidence>
<keyword evidence="1" id="KW-0732">Signal</keyword>
<feature type="chain" id="PRO_5047118319" evidence="1">
    <location>
        <begin position="23"/>
        <end position="125"/>
    </location>
</feature>
<keyword evidence="2" id="KW-1185">Reference proteome</keyword>
<reference evidence="3" key="1">
    <citation type="submission" date="2025-08" db="UniProtKB">
        <authorList>
            <consortium name="RefSeq"/>
        </authorList>
    </citation>
    <scope>IDENTIFICATION</scope>
    <source>
        <tissue evidence="3">Testes</tissue>
    </source>
</reference>
<protein>
    <submittedName>
        <fullName evidence="3">Uncharacterized protein LOC102803781</fullName>
    </submittedName>
</protein>
<evidence type="ECO:0000313" key="2">
    <source>
        <dbReference type="Proteomes" id="UP000694865"/>
    </source>
</evidence>
<gene>
    <name evidence="3" type="primary">LOC102803781</name>
</gene>
<feature type="signal peptide" evidence="1">
    <location>
        <begin position="1"/>
        <end position="22"/>
    </location>
</feature>
<dbReference type="GeneID" id="102803781"/>
<accession>A0ABM0MSX6</accession>
<proteinExistence type="predicted"/>
<sequence length="125" mass="14099">MSSQQCCSIFLILVFLIAAVYSSPIMPGNIHTNSVQLDRRNENPQGEDWKAKLLSAFCRIGLFCTREDVAIIQALNTGDIRRFHDRTRSGKRANVHQGPRYSTYVFTNISKKFASKSDASNSIAW</sequence>
<evidence type="ECO:0000313" key="3">
    <source>
        <dbReference type="RefSeq" id="XP_006823117.1"/>
    </source>
</evidence>
<dbReference type="RefSeq" id="XP_006823117.1">
    <property type="nucleotide sequence ID" value="XM_006823054.1"/>
</dbReference>
<organism evidence="2 3">
    <name type="scientific">Saccoglossus kowalevskii</name>
    <name type="common">Acorn worm</name>
    <dbReference type="NCBI Taxonomy" id="10224"/>
    <lineage>
        <taxon>Eukaryota</taxon>
        <taxon>Metazoa</taxon>
        <taxon>Hemichordata</taxon>
        <taxon>Enteropneusta</taxon>
        <taxon>Harrimaniidae</taxon>
        <taxon>Saccoglossus</taxon>
    </lineage>
</organism>
<dbReference type="Proteomes" id="UP000694865">
    <property type="component" value="Unplaced"/>
</dbReference>
<name>A0ABM0MSX6_SACKO</name>